<keyword evidence="1" id="KW-0472">Membrane</keyword>
<sequence length="146" mass="17590">MQQYTNYLPYSLTRLFERPAPTLTFQEKMLCWIKQIFGQECTAVQLKSYATTDIACFVLDVCFNLYVFWIIIQHIREQLQRMTNRQPVEGKHKKTKWGMKASVTVEKETESQNRPRSTIKKMFHRLKGGIREKFRRWLMRRFGALF</sequence>
<keyword evidence="3" id="KW-1185">Reference proteome</keyword>
<name>A0A067R3R9_ZOONE</name>
<dbReference type="InParanoid" id="A0A067R3R9"/>
<evidence type="ECO:0000313" key="2">
    <source>
        <dbReference type="EMBL" id="KDR16704.1"/>
    </source>
</evidence>
<keyword evidence="1" id="KW-0812">Transmembrane</keyword>
<protein>
    <submittedName>
        <fullName evidence="2">Uncharacterized protein</fullName>
    </submittedName>
</protein>
<feature type="transmembrane region" description="Helical" evidence="1">
    <location>
        <begin position="54"/>
        <end position="72"/>
    </location>
</feature>
<dbReference type="AlphaFoldDB" id="A0A067R3R9"/>
<accession>A0A067R3R9</accession>
<dbReference type="EMBL" id="KK852779">
    <property type="protein sequence ID" value="KDR16704.1"/>
    <property type="molecule type" value="Genomic_DNA"/>
</dbReference>
<organism evidence="2 3">
    <name type="scientific">Zootermopsis nevadensis</name>
    <name type="common">Dampwood termite</name>
    <dbReference type="NCBI Taxonomy" id="136037"/>
    <lineage>
        <taxon>Eukaryota</taxon>
        <taxon>Metazoa</taxon>
        <taxon>Ecdysozoa</taxon>
        <taxon>Arthropoda</taxon>
        <taxon>Hexapoda</taxon>
        <taxon>Insecta</taxon>
        <taxon>Pterygota</taxon>
        <taxon>Neoptera</taxon>
        <taxon>Polyneoptera</taxon>
        <taxon>Dictyoptera</taxon>
        <taxon>Blattodea</taxon>
        <taxon>Blattoidea</taxon>
        <taxon>Termitoidae</taxon>
        <taxon>Termopsidae</taxon>
        <taxon>Zootermopsis</taxon>
    </lineage>
</organism>
<reference evidence="2 3" key="1">
    <citation type="journal article" date="2014" name="Nat. Commun.">
        <title>Molecular traces of alternative social organization in a termite genome.</title>
        <authorList>
            <person name="Terrapon N."/>
            <person name="Li C."/>
            <person name="Robertson H.M."/>
            <person name="Ji L."/>
            <person name="Meng X."/>
            <person name="Booth W."/>
            <person name="Chen Z."/>
            <person name="Childers C.P."/>
            <person name="Glastad K.M."/>
            <person name="Gokhale K."/>
            <person name="Gowin J."/>
            <person name="Gronenberg W."/>
            <person name="Hermansen R.A."/>
            <person name="Hu H."/>
            <person name="Hunt B.G."/>
            <person name="Huylmans A.K."/>
            <person name="Khalil S.M."/>
            <person name="Mitchell R.D."/>
            <person name="Munoz-Torres M.C."/>
            <person name="Mustard J.A."/>
            <person name="Pan H."/>
            <person name="Reese J.T."/>
            <person name="Scharf M.E."/>
            <person name="Sun F."/>
            <person name="Vogel H."/>
            <person name="Xiao J."/>
            <person name="Yang W."/>
            <person name="Yang Z."/>
            <person name="Yang Z."/>
            <person name="Zhou J."/>
            <person name="Zhu J."/>
            <person name="Brent C.S."/>
            <person name="Elsik C.G."/>
            <person name="Goodisman M.A."/>
            <person name="Liberles D.A."/>
            <person name="Roe R.M."/>
            <person name="Vargo E.L."/>
            <person name="Vilcinskas A."/>
            <person name="Wang J."/>
            <person name="Bornberg-Bauer E."/>
            <person name="Korb J."/>
            <person name="Zhang G."/>
            <person name="Liebig J."/>
        </authorList>
    </citation>
    <scope>NUCLEOTIDE SEQUENCE [LARGE SCALE GENOMIC DNA]</scope>
    <source>
        <tissue evidence="2">Whole organism</tissue>
    </source>
</reference>
<keyword evidence="1" id="KW-1133">Transmembrane helix</keyword>
<evidence type="ECO:0000313" key="3">
    <source>
        <dbReference type="Proteomes" id="UP000027135"/>
    </source>
</evidence>
<dbReference type="Proteomes" id="UP000027135">
    <property type="component" value="Unassembled WGS sequence"/>
</dbReference>
<gene>
    <name evidence="2" type="ORF">L798_09098</name>
</gene>
<proteinExistence type="predicted"/>
<evidence type="ECO:0000256" key="1">
    <source>
        <dbReference type="SAM" id="Phobius"/>
    </source>
</evidence>